<evidence type="ECO:0000256" key="1">
    <source>
        <dbReference type="SAM" id="MobiDB-lite"/>
    </source>
</evidence>
<keyword evidence="3" id="KW-1185">Reference proteome</keyword>
<accession>A0A7K1XUG7</accession>
<proteinExistence type="predicted"/>
<dbReference type="RefSeq" id="WP_160905584.1">
    <property type="nucleotide sequence ID" value="NZ_WVHS01000001.1"/>
</dbReference>
<sequence length="75" mass="8351">MKTMEQQQNHPDKNSNEQNNNGTIGQEVEEEKGDDPRSHSIPNPNGVAENEEDHHVRITADDEDPRDTVNDSSAG</sequence>
<dbReference type="Proteomes" id="UP000451233">
    <property type="component" value="Unassembled WGS sequence"/>
</dbReference>
<comment type="caution">
    <text evidence="2">The sequence shown here is derived from an EMBL/GenBank/DDBJ whole genome shotgun (WGS) entry which is preliminary data.</text>
</comment>
<evidence type="ECO:0000313" key="2">
    <source>
        <dbReference type="EMBL" id="MXV14624.1"/>
    </source>
</evidence>
<name>A0A7K1XUG7_9SPHI</name>
<reference evidence="2 3" key="1">
    <citation type="submission" date="2019-11" db="EMBL/GenBank/DDBJ databases">
        <title>Pedobacter sp. HMF7056 Genome sequencing and assembly.</title>
        <authorList>
            <person name="Kang H."/>
            <person name="Kim H."/>
            <person name="Joh K."/>
        </authorList>
    </citation>
    <scope>NUCLEOTIDE SEQUENCE [LARGE SCALE GENOMIC DNA]</scope>
    <source>
        <strain evidence="2 3">HMF7056</strain>
    </source>
</reference>
<protein>
    <submittedName>
        <fullName evidence="2">Uncharacterized protein</fullName>
    </submittedName>
</protein>
<feature type="region of interest" description="Disordered" evidence="1">
    <location>
        <begin position="1"/>
        <end position="75"/>
    </location>
</feature>
<evidence type="ECO:0000313" key="3">
    <source>
        <dbReference type="Proteomes" id="UP000451233"/>
    </source>
</evidence>
<organism evidence="2 3">
    <name type="scientific">Hufsiella ginkgonis</name>
    <dbReference type="NCBI Taxonomy" id="2695274"/>
    <lineage>
        <taxon>Bacteria</taxon>
        <taxon>Pseudomonadati</taxon>
        <taxon>Bacteroidota</taxon>
        <taxon>Sphingobacteriia</taxon>
        <taxon>Sphingobacteriales</taxon>
        <taxon>Sphingobacteriaceae</taxon>
        <taxon>Hufsiella</taxon>
    </lineage>
</organism>
<gene>
    <name evidence="2" type="ORF">GS398_04890</name>
</gene>
<dbReference type="AlphaFoldDB" id="A0A7K1XUG7"/>
<dbReference type="EMBL" id="WVHS01000001">
    <property type="protein sequence ID" value="MXV14624.1"/>
    <property type="molecule type" value="Genomic_DNA"/>
</dbReference>